<keyword evidence="5" id="KW-0472">Membrane</keyword>
<dbReference type="Pfam" id="PF00482">
    <property type="entry name" value="T2SSF"/>
    <property type="match status" value="1"/>
</dbReference>
<proteinExistence type="predicted"/>
<sequence>MIQIVSIILFAFGVVVFFFVIRKQKKEEEYYDRFYFIVSKHNTITEYLSFSNRAKYIFNHLKEKIYKFNEKYLSQTQFHELVRNAGYYNHEQSTLFYLGVFAAYLVLLAMLVVKATFGDIPFYAFPVWSTIFYIGLKIHLERKHKKQLLKFRTNFVYFLDLMSTCIKTGMTLTSSVDAISPLLHRFSPLLGQSISNFGNTIKYASLNEACDRLYLEVPLSEVQEFNSTVKNSAQFGAGMHSSLQNLAQEIRQFHFIETEEKIGAVNAKMGIPLILFIMFPIIVEIILPGLLRSMQNLSLDMIS</sequence>
<dbReference type="RefSeq" id="WP_065554868.1">
    <property type="nucleotide sequence ID" value="NZ_CP077405.1"/>
</dbReference>
<dbReference type="InterPro" id="IPR018076">
    <property type="entry name" value="T2SS_GspF_dom"/>
</dbReference>
<dbReference type="GO" id="GO:0005886">
    <property type="term" value="C:plasma membrane"/>
    <property type="evidence" value="ECO:0007669"/>
    <property type="project" value="UniProtKB-SubCell"/>
</dbReference>
<evidence type="ECO:0000313" key="7">
    <source>
        <dbReference type="EMBL" id="OQM40660.1"/>
    </source>
</evidence>
<dbReference type="EMBL" id="NAEW01000008">
    <property type="protein sequence ID" value="OQM40660.1"/>
    <property type="molecule type" value="Genomic_DNA"/>
</dbReference>
<gene>
    <name evidence="7" type="ORF">BZK42_17310</name>
</gene>
<name>A0A1V8NW83_CITBR</name>
<keyword evidence="2" id="KW-1003">Cell membrane</keyword>
<evidence type="ECO:0000256" key="2">
    <source>
        <dbReference type="ARBA" id="ARBA00022475"/>
    </source>
</evidence>
<evidence type="ECO:0000256" key="1">
    <source>
        <dbReference type="ARBA" id="ARBA00004651"/>
    </source>
</evidence>
<accession>A0A1V8NW83</accession>
<dbReference type="AlphaFoldDB" id="A0A1V8NW83"/>
<keyword evidence="4" id="KW-1133">Transmembrane helix</keyword>
<comment type="subcellular location">
    <subcellularLocation>
        <location evidence="1">Cell membrane</location>
        <topology evidence="1">Multi-pass membrane protein</topology>
    </subcellularLocation>
</comment>
<feature type="domain" description="Type II secretion system protein GspF" evidence="6">
    <location>
        <begin position="158"/>
        <end position="285"/>
    </location>
</feature>
<reference evidence="7 8" key="1">
    <citation type="submission" date="2017-03" db="EMBL/GenBank/DDBJ databases">
        <authorList>
            <person name="Afonso C.L."/>
            <person name="Miller P.J."/>
            <person name="Scott M.A."/>
            <person name="Spackman E."/>
            <person name="Goraichik I."/>
            <person name="Dimitrov K.M."/>
            <person name="Suarez D.L."/>
            <person name="Swayne D.E."/>
        </authorList>
    </citation>
    <scope>NUCLEOTIDE SEQUENCE [LARGE SCALE GENOMIC DNA]</scope>
    <source>
        <strain evidence="7 8">ATCC 51113</strain>
    </source>
</reference>
<dbReference type="PANTHER" id="PTHR35007:SF2">
    <property type="entry name" value="PILUS ASSEMBLE PROTEIN"/>
    <property type="match status" value="1"/>
</dbReference>
<comment type="caution">
    <text evidence="7">The sequence shown here is derived from an EMBL/GenBank/DDBJ whole genome shotgun (WGS) entry which is preliminary data.</text>
</comment>
<dbReference type="PANTHER" id="PTHR35007">
    <property type="entry name" value="INTEGRAL MEMBRANE PROTEIN-RELATED"/>
    <property type="match status" value="1"/>
</dbReference>
<evidence type="ECO:0000256" key="5">
    <source>
        <dbReference type="ARBA" id="ARBA00023136"/>
    </source>
</evidence>
<evidence type="ECO:0000256" key="4">
    <source>
        <dbReference type="ARBA" id="ARBA00022989"/>
    </source>
</evidence>
<evidence type="ECO:0000259" key="6">
    <source>
        <dbReference type="Pfam" id="PF00482"/>
    </source>
</evidence>
<keyword evidence="3" id="KW-0812">Transmembrane</keyword>
<protein>
    <recommendedName>
        <fullName evidence="6">Type II secretion system protein GspF domain-containing protein</fullName>
    </recommendedName>
</protein>
<evidence type="ECO:0000313" key="8">
    <source>
        <dbReference type="Proteomes" id="UP000192573"/>
    </source>
</evidence>
<evidence type="ECO:0000256" key="3">
    <source>
        <dbReference type="ARBA" id="ARBA00022692"/>
    </source>
</evidence>
<dbReference type="Proteomes" id="UP000192573">
    <property type="component" value="Unassembled WGS sequence"/>
</dbReference>
<organism evidence="7 8">
    <name type="scientific">Citrobacter braakii</name>
    <dbReference type="NCBI Taxonomy" id="57706"/>
    <lineage>
        <taxon>Bacteria</taxon>
        <taxon>Pseudomonadati</taxon>
        <taxon>Pseudomonadota</taxon>
        <taxon>Gammaproteobacteria</taxon>
        <taxon>Enterobacterales</taxon>
        <taxon>Enterobacteriaceae</taxon>
        <taxon>Citrobacter</taxon>
        <taxon>Citrobacter freundii complex</taxon>
    </lineage>
</organism>